<dbReference type="GO" id="GO:0008483">
    <property type="term" value="F:transaminase activity"/>
    <property type="evidence" value="ECO:0007669"/>
    <property type="project" value="UniProtKB-KW"/>
</dbReference>
<dbReference type="PANTHER" id="PTHR11986:SF79">
    <property type="entry name" value="ACETYLORNITHINE AMINOTRANSFERASE, MITOCHONDRIAL"/>
    <property type="match status" value="1"/>
</dbReference>
<sequence length="419" mass="46225">MAKCSAQQTSKTKELDHIKALDQVYVLPTYARADIAFIKGQGARMQDTQGKDYIDFGSGIGVSSLGHNHKALQKSIKKSAKTLIHTSNLYYIKPQAKLAKRLVKYYQNGSDETTKWRVFFGNSGAEANECAIKIARKFGQEDGRYKIITLDSSFHGRTIATLKATGQDKFHKHFAPFPDGFVRAKDLSDIPNKIDSQTIAVLLELVQGEGGINALDIQQVQHLAKLLKEQNILLMIDEVQSGIYRSGEIFASKIYGIQPDVITMAKGLAGGVPIGACMTRLIDVFAPGDHGSTFGGNFLSTNAGLCVLKTLEKMRKNTTLATTIQYFHAKLDSLVKSYPKLFIKRVGLGLMCGLQTHNAEILTQCLDACLKHRVLVLRSGGNVLRFLPPLIITQEEIDEGFARFTCAMEELSAHKKSRI</sequence>
<comment type="caution">
    <text evidence="6">The sequence shown here is derived from an EMBL/GenBank/DDBJ whole genome shotgun (WGS) entry which is preliminary data.</text>
</comment>
<dbReference type="Pfam" id="PF00202">
    <property type="entry name" value="Aminotran_3"/>
    <property type="match status" value="1"/>
</dbReference>
<dbReference type="CDD" id="cd00610">
    <property type="entry name" value="OAT_like"/>
    <property type="match status" value="1"/>
</dbReference>
<dbReference type="EMBL" id="NXLT01000004">
    <property type="protein sequence ID" value="RDU66888.1"/>
    <property type="molecule type" value="Genomic_DNA"/>
</dbReference>
<dbReference type="PROSITE" id="PS00600">
    <property type="entry name" value="AA_TRANSFER_CLASS_3"/>
    <property type="match status" value="1"/>
</dbReference>
<dbReference type="InterPro" id="IPR049704">
    <property type="entry name" value="Aminotrans_3_PPA_site"/>
</dbReference>
<dbReference type="AlphaFoldDB" id="A0A3D8INQ8"/>
<evidence type="ECO:0000256" key="3">
    <source>
        <dbReference type="ARBA" id="ARBA00022679"/>
    </source>
</evidence>
<evidence type="ECO:0000256" key="2">
    <source>
        <dbReference type="ARBA" id="ARBA00022576"/>
    </source>
</evidence>
<evidence type="ECO:0000256" key="1">
    <source>
        <dbReference type="ARBA" id="ARBA00001933"/>
    </source>
</evidence>
<dbReference type="PANTHER" id="PTHR11986">
    <property type="entry name" value="AMINOTRANSFERASE CLASS III"/>
    <property type="match status" value="1"/>
</dbReference>
<dbReference type="RefSeq" id="WP_115571207.1">
    <property type="nucleotide sequence ID" value="NZ_NXLT01000004.1"/>
</dbReference>
<reference evidence="6 7" key="1">
    <citation type="submission" date="2018-04" db="EMBL/GenBank/DDBJ databases">
        <title>Novel Campyloabacter and Helicobacter Species and Strains.</title>
        <authorList>
            <person name="Mannion A.J."/>
            <person name="Shen Z."/>
            <person name="Fox J.G."/>
        </authorList>
    </citation>
    <scope>NUCLEOTIDE SEQUENCE [LARGE SCALE GENOMIC DNA]</scope>
    <source>
        <strain evidence="6 7">MIT 12-6600</strain>
    </source>
</reference>
<dbReference type="InterPro" id="IPR015422">
    <property type="entry name" value="PyrdxlP-dep_Trfase_small"/>
</dbReference>
<name>A0A3D8INQ8_9HELI</name>
<keyword evidence="3 6" id="KW-0808">Transferase</keyword>
<dbReference type="Proteomes" id="UP000256514">
    <property type="component" value="Unassembled WGS sequence"/>
</dbReference>
<keyword evidence="7" id="KW-1185">Reference proteome</keyword>
<comment type="similarity">
    <text evidence="5">Belongs to the class-III pyridoxal-phosphate-dependent aminotransferase family.</text>
</comment>
<evidence type="ECO:0000256" key="5">
    <source>
        <dbReference type="RuleBase" id="RU003560"/>
    </source>
</evidence>
<comment type="cofactor">
    <cofactor evidence="1">
        <name>pyridoxal 5'-phosphate</name>
        <dbReference type="ChEBI" id="CHEBI:597326"/>
    </cofactor>
</comment>
<dbReference type="NCBIfam" id="NF002325">
    <property type="entry name" value="PRK01278.1"/>
    <property type="match status" value="1"/>
</dbReference>
<evidence type="ECO:0000256" key="4">
    <source>
        <dbReference type="ARBA" id="ARBA00022898"/>
    </source>
</evidence>
<dbReference type="PIRSF" id="PIRSF000521">
    <property type="entry name" value="Transaminase_4ab_Lys_Orn"/>
    <property type="match status" value="1"/>
</dbReference>
<organism evidence="6 7">
    <name type="scientific">Helicobacter equorum</name>
    <dbReference type="NCBI Taxonomy" id="361872"/>
    <lineage>
        <taxon>Bacteria</taxon>
        <taxon>Pseudomonadati</taxon>
        <taxon>Campylobacterota</taxon>
        <taxon>Epsilonproteobacteria</taxon>
        <taxon>Campylobacterales</taxon>
        <taxon>Helicobacteraceae</taxon>
        <taxon>Helicobacter</taxon>
    </lineage>
</organism>
<dbReference type="Gene3D" id="3.40.640.10">
    <property type="entry name" value="Type I PLP-dependent aspartate aminotransferase-like (Major domain)"/>
    <property type="match status" value="1"/>
</dbReference>
<protein>
    <submittedName>
        <fullName evidence="6">Aspartate aminotransferase family protein</fullName>
    </submittedName>
</protein>
<keyword evidence="4 5" id="KW-0663">Pyridoxal phosphate</keyword>
<keyword evidence="2 6" id="KW-0032">Aminotransferase</keyword>
<dbReference type="InterPro" id="IPR050103">
    <property type="entry name" value="Class-III_PLP-dep_AT"/>
</dbReference>
<dbReference type="FunFam" id="3.40.640.10:FF:000004">
    <property type="entry name" value="Acetylornithine aminotransferase"/>
    <property type="match status" value="1"/>
</dbReference>
<dbReference type="OrthoDB" id="9801834at2"/>
<dbReference type="GO" id="GO:0030170">
    <property type="term" value="F:pyridoxal phosphate binding"/>
    <property type="evidence" value="ECO:0007669"/>
    <property type="project" value="InterPro"/>
</dbReference>
<dbReference type="SUPFAM" id="SSF53383">
    <property type="entry name" value="PLP-dependent transferases"/>
    <property type="match status" value="1"/>
</dbReference>
<evidence type="ECO:0000313" key="7">
    <source>
        <dbReference type="Proteomes" id="UP000256514"/>
    </source>
</evidence>
<dbReference type="Gene3D" id="3.90.1150.10">
    <property type="entry name" value="Aspartate Aminotransferase, domain 1"/>
    <property type="match status" value="1"/>
</dbReference>
<accession>A0A3D8INQ8</accession>
<proteinExistence type="inferred from homology"/>
<dbReference type="InterPro" id="IPR005814">
    <property type="entry name" value="Aminotrans_3"/>
</dbReference>
<dbReference type="InterPro" id="IPR015421">
    <property type="entry name" value="PyrdxlP-dep_Trfase_major"/>
</dbReference>
<dbReference type="GO" id="GO:0042802">
    <property type="term" value="F:identical protein binding"/>
    <property type="evidence" value="ECO:0007669"/>
    <property type="project" value="TreeGrafter"/>
</dbReference>
<dbReference type="InterPro" id="IPR015424">
    <property type="entry name" value="PyrdxlP-dep_Trfase"/>
</dbReference>
<gene>
    <name evidence="6" type="ORF">CQA54_05885</name>
</gene>
<evidence type="ECO:0000313" key="6">
    <source>
        <dbReference type="EMBL" id="RDU66888.1"/>
    </source>
</evidence>